<organism evidence="1 2">
    <name type="scientific">Gracilibacillus halotolerans</name>
    <dbReference type="NCBI Taxonomy" id="74386"/>
    <lineage>
        <taxon>Bacteria</taxon>
        <taxon>Bacillati</taxon>
        <taxon>Bacillota</taxon>
        <taxon>Bacilli</taxon>
        <taxon>Bacillales</taxon>
        <taxon>Bacillaceae</taxon>
        <taxon>Gracilibacillus</taxon>
    </lineage>
</organism>
<reference evidence="1 2" key="1">
    <citation type="submission" date="2020-08" db="EMBL/GenBank/DDBJ databases">
        <title>Genomic Encyclopedia of Type Strains, Phase IV (KMG-IV): sequencing the most valuable type-strain genomes for metagenomic binning, comparative biology and taxonomic classification.</title>
        <authorList>
            <person name="Goeker M."/>
        </authorList>
    </citation>
    <scope>NUCLEOTIDE SEQUENCE [LARGE SCALE GENOMIC DNA]</scope>
    <source>
        <strain evidence="1 2">DSM 11805</strain>
    </source>
</reference>
<proteinExistence type="predicted"/>
<sequence>MWIIFVVLILCSVIVAWLSIITLNKGYGYKQTIDPLPREENKKEQQASKNGKVNK</sequence>
<dbReference type="EMBL" id="JACHON010000008">
    <property type="protein sequence ID" value="MBB6513156.1"/>
    <property type="molecule type" value="Genomic_DNA"/>
</dbReference>
<accession>A0A841RP51</accession>
<dbReference type="Proteomes" id="UP000572212">
    <property type="component" value="Unassembled WGS sequence"/>
</dbReference>
<protein>
    <recommendedName>
        <fullName evidence="3">YtzI protein</fullName>
    </recommendedName>
</protein>
<evidence type="ECO:0000313" key="2">
    <source>
        <dbReference type="Proteomes" id="UP000572212"/>
    </source>
</evidence>
<name>A0A841RP51_9BACI</name>
<dbReference type="AlphaFoldDB" id="A0A841RP51"/>
<evidence type="ECO:0008006" key="3">
    <source>
        <dbReference type="Google" id="ProtNLM"/>
    </source>
</evidence>
<gene>
    <name evidence="1" type="ORF">GGQ92_001946</name>
</gene>
<comment type="caution">
    <text evidence="1">The sequence shown here is derived from an EMBL/GenBank/DDBJ whole genome shotgun (WGS) entry which is preliminary data.</text>
</comment>
<evidence type="ECO:0000313" key="1">
    <source>
        <dbReference type="EMBL" id="MBB6513156.1"/>
    </source>
</evidence>
<keyword evidence="2" id="KW-1185">Reference proteome</keyword>
<dbReference type="NCBIfam" id="NF033232">
    <property type="entry name" value="small_YtzI"/>
    <property type="match status" value="1"/>
</dbReference>
<dbReference type="RefSeq" id="WP_184247812.1">
    <property type="nucleotide sequence ID" value="NZ_BAAACU010000064.1"/>
</dbReference>
<dbReference type="InterPro" id="IPR047753">
    <property type="entry name" value="YtzI-like"/>
</dbReference>